<keyword evidence="1" id="KW-0732">Signal</keyword>
<dbReference type="EMBL" id="CP101987">
    <property type="protein sequence ID" value="UUI70634.1"/>
    <property type="molecule type" value="Genomic_DNA"/>
</dbReference>
<reference evidence="2 3" key="1">
    <citation type="submission" date="2022-07" db="EMBL/GenBank/DDBJ databases">
        <title>Novel species in genus cellulomonas.</title>
        <authorList>
            <person name="Ye L."/>
        </authorList>
    </citation>
    <scope>NUCLEOTIDE SEQUENCE [LARGE SCALE GENOMIC DNA]</scope>
    <source>
        <strain evidence="3">zg-B89</strain>
    </source>
</reference>
<proteinExistence type="predicted"/>
<evidence type="ECO:0000313" key="3">
    <source>
        <dbReference type="Proteomes" id="UP001316384"/>
    </source>
</evidence>
<accession>A0ABY5KK04</accession>
<keyword evidence="3" id="KW-1185">Reference proteome</keyword>
<name>A0ABY5KK04_9CELL</name>
<feature type="chain" id="PRO_5046250422" description="DUF4439 domain-containing protein" evidence="1">
    <location>
        <begin position="36"/>
        <end position="307"/>
    </location>
</feature>
<dbReference type="RefSeq" id="WP_227575933.1">
    <property type="nucleotide sequence ID" value="NZ_CP101987.1"/>
</dbReference>
<feature type="signal peptide" evidence="1">
    <location>
        <begin position="1"/>
        <end position="35"/>
    </location>
</feature>
<dbReference type="Proteomes" id="UP001316384">
    <property type="component" value="Chromosome"/>
</dbReference>
<organism evidence="2 3">
    <name type="scientific">Cellulomonas xiejunii</name>
    <dbReference type="NCBI Taxonomy" id="2968083"/>
    <lineage>
        <taxon>Bacteria</taxon>
        <taxon>Bacillati</taxon>
        <taxon>Actinomycetota</taxon>
        <taxon>Actinomycetes</taxon>
        <taxon>Micrococcales</taxon>
        <taxon>Cellulomonadaceae</taxon>
        <taxon>Cellulomonas</taxon>
    </lineage>
</organism>
<evidence type="ECO:0008006" key="4">
    <source>
        <dbReference type="Google" id="ProtNLM"/>
    </source>
</evidence>
<evidence type="ECO:0000313" key="2">
    <source>
        <dbReference type="EMBL" id="UUI70634.1"/>
    </source>
</evidence>
<evidence type="ECO:0000256" key="1">
    <source>
        <dbReference type="SAM" id="SignalP"/>
    </source>
</evidence>
<sequence length="307" mass="32362">MSGRRASVRRLAATLTRVVAAAAVLGACSSGPSHDEPATAGPLTDYTSEFAARVLAQAERERVAGAEAVAACMHAQGFDHAPFVDAWSVTTATVPPERSTAQWAQEHGYGLVDGSASGPDLEGATDPNADLVAEMSAAERTAYLLALHGPPDAPQDGCLARAPDPADAWSDETYLHHVEEAARLEEDARAAAAVVTARDAWRTCMADEGVPGYDSPDAAVRDVTERVQEAERNGPGTVPEPTRTGLLELERTVATASRRCEDVSELPRRLAAAVRDAQVAYVEEHRAELDAWALTWPDPTSTGTTGG</sequence>
<protein>
    <recommendedName>
        <fullName evidence="4">DUF4439 domain-containing protein</fullName>
    </recommendedName>
</protein>
<dbReference type="PROSITE" id="PS51257">
    <property type="entry name" value="PROKAR_LIPOPROTEIN"/>
    <property type="match status" value="1"/>
</dbReference>
<gene>
    <name evidence="2" type="ORF">NP048_12610</name>
</gene>